<sequence>CPTPATLRGNNGTRICAQLYKDNSPYYDQCCAGEVLVVLPGEDVPYMARGWGG</sequence>
<name>A0A7L3L589_9CHAR</name>
<evidence type="ECO:0000313" key="1">
    <source>
        <dbReference type="EMBL" id="NXU49154.1"/>
    </source>
</evidence>
<accession>A0A7L3L589</accession>
<organism evidence="1 2">
    <name type="scientific">Turnix velox</name>
    <name type="common">Little buttonquail</name>
    <dbReference type="NCBI Taxonomy" id="2529409"/>
    <lineage>
        <taxon>Eukaryota</taxon>
        <taxon>Metazoa</taxon>
        <taxon>Chordata</taxon>
        <taxon>Craniata</taxon>
        <taxon>Vertebrata</taxon>
        <taxon>Euteleostomi</taxon>
        <taxon>Archelosauria</taxon>
        <taxon>Archosauria</taxon>
        <taxon>Dinosauria</taxon>
        <taxon>Saurischia</taxon>
        <taxon>Theropoda</taxon>
        <taxon>Coelurosauria</taxon>
        <taxon>Aves</taxon>
        <taxon>Neognathae</taxon>
        <taxon>Neoaves</taxon>
        <taxon>Charadriiformes</taxon>
        <taxon>Turnicidae</taxon>
        <taxon>Turnix</taxon>
    </lineage>
</organism>
<dbReference type="GO" id="GO:0030667">
    <property type="term" value="C:secretory granule membrane"/>
    <property type="evidence" value="ECO:0007669"/>
    <property type="project" value="InterPro"/>
</dbReference>
<protein>
    <submittedName>
        <fullName evidence="1">SYCN protein</fullName>
    </submittedName>
</protein>
<dbReference type="Proteomes" id="UP000582182">
    <property type="component" value="Unassembled WGS sequence"/>
</dbReference>
<dbReference type="InterPro" id="IPR028137">
    <property type="entry name" value="Syncollin"/>
</dbReference>
<dbReference type="Pfam" id="PF15138">
    <property type="entry name" value="Syncollin"/>
    <property type="match status" value="1"/>
</dbReference>
<gene>
    <name evidence="1" type="primary">Sycn</name>
    <name evidence="1" type="ORF">TURVEL_R13886</name>
</gene>
<reference evidence="1 2" key="1">
    <citation type="submission" date="2019-09" db="EMBL/GenBank/DDBJ databases">
        <title>Bird 10,000 Genomes (B10K) Project - Family phase.</title>
        <authorList>
            <person name="Zhang G."/>
        </authorList>
    </citation>
    <scope>NUCLEOTIDE SEQUENCE [LARGE SCALE GENOMIC DNA]</scope>
    <source>
        <strain evidence="1">B10K-DU-029-46</strain>
    </source>
</reference>
<evidence type="ECO:0000313" key="2">
    <source>
        <dbReference type="Proteomes" id="UP000582182"/>
    </source>
</evidence>
<dbReference type="OrthoDB" id="9947298at2759"/>
<dbReference type="EMBL" id="VZTY01005986">
    <property type="protein sequence ID" value="NXU49154.1"/>
    <property type="molecule type" value="Genomic_DNA"/>
</dbReference>
<comment type="caution">
    <text evidence="1">The sequence shown here is derived from an EMBL/GenBank/DDBJ whole genome shotgun (WGS) entry which is preliminary data.</text>
</comment>
<dbReference type="PANTHER" id="PTHR17503">
    <property type="entry name" value="SYNCOLLIN"/>
    <property type="match status" value="1"/>
</dbReference>
<feature type="non-terminal residue" evidence="1">
    <location>
        <position position="1"/>
    </location>
</feature>
<dbReference type="PANTHER" id="PTHR17503:SF0">
    <property type="entry name" value="SYNCOLLIN"/>
    <property type="match status" value="1"/>
</dbReference>
<dbReference type="AlphaFoldDB" id="A0A7L3L589"/>
<feature type="non-terminal residue" evidence="1">
    <location>
        <position position="53"/>
    </location>
</feature>
<keyword evidence="2" id="KW-1185">Reference proteome</keyword>
<dbReference type="GO" id="GO:0006887">
    <property type="term" value="P:exocytosis"/>
    <property type="evidence" value="ECO:0007669"/>
    <property type="project" value="InterPro"/>
</dbReference>
<proteinExistence type="predicted"/>